<evidence type="ECO:0000256" key="2">
    <source>
        <dbReference type="SAM" id="MobiDB-lite"/>
    </source>
</evidence>
<feature type="compositionally biased region" description="Low complexity" evidence="2">
    <location>
        <begin position="275"/>
        <end position="290"/>
    </location>
</feature>
<name>A0A1H4VG05_TSUTY</name>
<dbReference type="EMBL" id="FNSA01000003">
    <property type="protein sequence ID" value="SEC80032.1"/>
    <property type="molecule type" value="Genomic_DNA"/>
</dbReference>
<protein>
    <submittedName>
        <fullName evidence="3">Uncharacterized protein</fullName>
    </submittedName>
</protein>
<keyword evidence="4" id="KW-1185">Reference proteome</keyword>
<evidence type="ECO:0000313" key="4">
    <source>
        <dbReference type="Proteomes" id="UP000182241"/>
    </source>
</evidence>
<sequence>MAFPDLDVSHPSAEEVKTFTDATTALEATANSVRTTRDEIQRGASGNKINVQTAVLTDIEQKLRDAATKTAKVAAAMKVLREAGDTWLKVAPKKAEIEEAEKEVETAREVMAMADRMGVPSGPPAAKFEEAKKKLREMLEKRKAADDAYNAACKKAAGRVEVPQVQVDGGTGVQAPGTGSPGSGSGNGGGSSKPGAGSGGGGAGSGSPGGGGAGKPGGTPSAAKPGGTPAATPAADKPSTTTSATPTAADQALANALTQAQQQGQGQGQQGAGAGAPVAAAQPQQQPNQQGKDKDGKLDGSGGPITTDALDKAFGLGLGGTTAAGLGGSGAGATPSQPQTSPSGTAPTTGGGTRFREGFEAPGAGNPGAKPLQSGVTGTSVTGVQTGADVSGRSTPTPGAFSNPAGAGNASTNTSGASPGNQNPTLGRGTSPTGMPMMGAPMMPPMGGAGGGGRSGKSPEDRGVLAENPLLDGSAALEEAVKHGTIIRRDEA</sequence>
<keyword evidence="1" id="KW-0175">Coiled coil</keyword>
<feature type="compositionally biased region" description="Polar residues" evidence="2">
    <location>
        <begin position="409"/>
        <end position="425"/>
    </location>
</feature>
<gene>
    <name evidence="3" type="ORF">SAMN04489793_3219</name>
</gene>
<feature type="compositionally biased region" description="Low complexity" evidence="2">
    <location>
        <begin position="427"/>
        <end position="441"/>
    </location>
</feature>
<feature type="coiled-coil region" evidence="1">
    <location>
        <begin position="90"/>
        <end position="148"/>
    </location>
</feature>
<feature type="compositionally biased region" description="Low complexity" evidence="2">
    <location>
        <begin position="218"/>
        <end position="264"/>
    </location>
</feature>
<dbReference type="STRING" id="57704.SAMN04489793_3219"/>
<proteinExistence type="predicted"/>
<feature type="region of interest" description="Disordered" evidence="2">
    <location>
        <begin position="163"/>
        <end position="471"/>
    </location>
</feature>
<dbReference type="Proteomes" id="UP000182241">
    <property type="component" value="Unassembled WGS sequence"/>
</dbReference>
<dbReference type="AlphaFoldDB" id="A0A1H4VG05"/>
<organism evidence="3 4">
    <name type="scientific">Tsukamurella tyrosinosolvens</name>
    <dbReference type="NCBI Taxonomy" id="57704"/>
    <lineage>
        <taxon>Bacteria</taxon>
        <taxon>Bacillati</taxon>
        <taxon>Actinomycetota</taxon>
        <taxon>Actinomycetes</taxon>
        <taxon>Mycobacteriales</taxon>
        <taxon>Tsukamurellaceae</taxon>
        <taxon>Tsukamurella</taxon>
    </lineage>
</organism>
<accession>A0A1H4VG05</accession>
<feature type="compositionally biased region" description="Gly residues" evidence="2">
    <location>
        <begin position="265"/>
        <end position="274"/>
    </location>
</feature>
<evidence type="ECO:0000256" key="1">
    <source>
        <dbReference type="SAM" id="Coils"/>
    </source>
</evidence>
<evidence type="ECO:0000313" key="3">
    <source>
        <dbReference type="EMBL" id="SEC80032.1"/>
    </source>
</evidence>
<dbReference type="RefSeq" id="WP_068742789.1">
    <property type="nucleotide sequence ID" value="NZ_FNSA01000003.1"/>
</dbReference>
<feature type="compositionally biased region" description="Low complexity" evidence="2">
    <location>
        <begin position="332"/>
        <end position="348"/>
    </location>
</feature>
<feature type="compositionally biased region" description="Gly residues" evidence="2">
    <location>
        <begin position="179"/>
        <end position="217"/>
    </location>
</feature>
<reference evidence="4" key="1">
    <citation type="submission" date="2016-10" db="EMBL/GenBank/DDBJ databases">
        <authorList>
            <person name="Varghese N."/>
            <person name="Submissions S."/>
        </authorList>
    </citation>
    <scope>NUCLEOTIDE SEQUENCE [LARGE SCALE GENOMIC DNA]</scope>
    <source>
        <strain evidence="4">DSM 44234</strain>
    </source>
</reference>
<feature type="compositionally biased region" description="Low complexity" evidence="2">
    <location>
        <begin position="373"/>
        <end position="387"/>
    </location>
</feature>
<feature type="compositionally biased region" description="Gly residues" evidence="2">
    <location>
        <begin position="316"/>
        <end position="331"/>
    </location>
</feature>